<feature type="transmembrane region" description="Helical" evidence="8">
    <location>
        <begin position="71"/>
        <end position="89"/>
    </location>
</feature>
<reference evidence="10 11" key="1">
    <citation type="submission" date="2017-05" db="EMBL/GenBank/DDBJ databases">
        <title>Complete and WGS of Bordetella genogroups.</title>
        <authorList>
            <person name="Spilker T."/>
            <person name="LiPuma J."/>
        </authorList>
    </citation>
    <scope>NUCLEOTIDE SEQUENCE [LARGE SCALE GENOMIC DNA]</scope>
    <source>
        <strain evidence="10 11">AU9919</strain>
    </source>
</reference>
<accession>A0A261U615</accession>
<protein>
    <recommendedName>
        <fullName evidence="8">Putative manganese efflux pump MntP</fullName>
    </recommendedName>
</protein>
<keyword evidence="6 8" id="KW-0472">Membrane</keyword>
<dbReference type="Proteomes" id="UP000216885">
    <property type="component" value="Unassembled WGS sequence"/>
</dbReference>
<dbReference type="AlphaFoldDB" id="A0A261U615"/>
<evidence type="ECO:0000313" key="11">
    <source>
        <dbReference type="Proteomes" id="UP000216885"/>
    </source>
</evidence>
<comment type="similarity">
    <text evidence="8">Belongs to the MntP (TC 9.B.29) family.</text>
</comment>
<sequence length="190" mass="19885">MNALSTLVLALAMSTDAFAAAVSKGTALHKPRFPEALRTGVIFGVIEALTPLIGWALGSVAAKYVQEWDHWIAFVMLCILGLMMIRNAFKQEDEESAPVSRHSFWLLAATGFATSIDAMAVGVSLAFIDNNIVVTAIAIGLATTLMVTIGVMVGRALGSIAGKRAEILGGIALIGIGSTILYEHLTAAGL</sequence>
<dbReference type="GO" id="GO:0005384">
    <property type="term" value="F:manganese ion transmembrane transporter activity"/>
    <property type="evidence" value="ECO:0007669"/>
    <property type="project" value="UniProtKB-UniRule"/>
</dbReference>
<dbReference type="InterPro" id="IPR003810">
    <property type="entry name" value="Mntp/YtaF"/>
</dbReference>
<keyword evidence="2 8" id="KW-1003">Cell membrane</keyword>
<keyword evidence="3 8" id="KW-0812">Transmembrane</keyword>
<keyword evidence="11" id="KW-1185">Reference proteome</keyword>
<evidence type="ECO:0000256" key="9">
    <source>
        <dbReference type="SAM" id="SignalP"/>
    </source>
</evidence>
<keyword evidence="4 8" id="KW-1133">Transmembrane helix</keyword>
<dbReference type="OrthoDB" id="9811590at2"/>
<evidence type="ECO:0000256" key="3">
    <source>
        <dbReference type="ARBA" id="ARBA00022692"/>
    </source>
</evidence>
<comment type="subcellular location">
    <subcellularLocation>
        <location evidence="8">Cell membrane</location>
        <topology evidence="8">Multi-pass membrane protein</topology>
    </subcellularLocation>
</comment>
<evidence type="ECO:0000256" key="7">
    <source>
        <dbReference type="ARBA" id="ARBA00023211"/>
    </source>
</evidence>
<comment type="caution">
    <text evidence="8">Lacks conserved residue(s) required for the propagation of feature annotation.</text>
</comment>
<feature type="transmembrane region" description="Helical" evidence="8">
    <location>
        <begin position="104"/>
        <end position="126"/>
    </location>
</feature>
<dbReference type="PANTHER" id="PTHR35529">
    <property type="entry name" value="MANGANESE EFFLUX PUMP MNTP-RELATED"/>
    <property type="match status" value="1"/>
</dbReference>
<evidence type="ECO:0000256" key="8">
    <source>
        <dbReference type="HAMAP-Rule" id="MF_01521"/>
    </source>
</evidence>
<dbReference type="NCBIfam" id="NF008546">
    <property type="entry name" value="PRK11469.1"/>
    <property type="match status" value="1"/>
</dbReference>
<dbReference type="PANTHER" id="PTHR35529:SF1">
    <property type="entry name" value="MANGANESE EFFLUX PUMP MNTP-RELATED"/>
    <property type="match status" value="1"/>
</dbReference>
<feature type="chain" id="PRO_5013034665" description="Putative manganese efflux pump MntP" evidence="9">
    <location>
        <begin position="20"/>
        <end position="190"/>
    </location>
</feature>
<evidence type="ECO:0000256" key="5">
    <source>
        <dbReference type="ARBA" id="ARBA00023065"/>
    </source>
</evidence>
<keyword evidence="7 8" id="KW-0464">Manganese</keyword>
<dbReference type="RefSeq" id="WP_094821356.1">
    <property type="nucleotide sequence ID" value="NZ_NEVO01000007.1"/>
</dbReference>
<dbReference type="EMBL" id="NEVQ01000013">
    <property type="protein sequence ID" value="OZI56293.1"/>
    <property type="molecule type" value="Genomic_DNA"/>
</dbReference>
<keyword evidence="9" id="KW-0732">Signal</keyword>
<dbReference type="HAMAP" id="MF_01521">
    <property type="entry name" value="MntP_pump"/>
    <property type="match status" value="1"/>
</dbReference>
<feature type="transmembrane region" description="Helical" evidence="8">
    <location>
        <begin position="132"/>
        <end position="153"/>
    </location>
</feature>
<gene>
    <name evidence="8" type="primary">mntP</name>
    <name evidence="10" type="ORF">CAL20_12695</name>
</gene>
<evidence type="ECO:0000256" key="2">
    <source>
        <dbReference type="ARBA" id="ARBA00022475"/>
    </source>
</evidence>
<dbReference type="InterPro" id="IPR022929">
    <property type="entry name" value="Put_MntP"/>
</dbReference>
<evidence type="ECO:0000256" key="4">
    <source>
        <dbReference type="ARBA" id="ARBA00022989"/>
    </source>
</evidence>
<name>A0A261U615_9BORD</name>
<proteinExistence type="inferred from homology"/>
<dbReference type="GO" id="GO:0005886">
    <property type="term" value="C:plasma membrane"/>
    <property type="evidence" value="ECO:0007669"/>
    <property type="project" value="UniProtKB-SubCell"/>
</dbReference>
<feature type="transmembrane region" description="Helical" evidence="8">
    <location>
        <begin position="165"/>
        <end position="182"/>
    </location>
</feature>
<dbReference type="Pfam" id="PF02659">
    <property type="entry name" value="Mntp"/>
    <property type="match status" value="1"/>
</dbReference>
<keyword evidence="5 8" id="KW-0406">Ion transport</keyword>
<comment type="function">
    <text evidence="8">Probably functions as a manganese efflux pump.</text>
</comment>
<comment type="caution">
    <text evidence="10">The sequence shown here is derived from an EMBL/GenBank/DDBJ whole genome shotgun (WGS) entry which is preliminary data.</text>
</comment>
<organism evidence="10 11">
    <name type="scientific">Bordetella genomosp. 4</name>
    <dbReference type="NCBI Taxonomy" id="463044"/>
    <lineage>
        <taxon>Bacteria</taxon>
        <taxon>Pseudomonadati</taxon>
        <taxon>Pseudomonadota</taxon>
        <taxon>Betaproteobacteria</taxon>
        <taxon>Burkholderiales</taxon>
        <taxon>Alcaligenaceae</taxon>
        <taxon>Bordetella</taxon>
    </lineage>
</organism>
<feature type="signal peptide" evidence="9">
    <location>
        <begin position="1"/>
        <end position="19"/>
    </location>
</feature>
<keyword evidence="1 8" id="KW-0813">Transport</keyword>
<evidence type="ECO:0000256" key="1">
    <source>
        <dbReference type="ARBA" id="ARBA00022448"/>
    </source>
</evidence>
<evidence type="ECO:0000313" key="10">
    <source>
        <dbReference type="EMBL" id="OZI56293.1"/>
    </source>
</evidence>
<evidence type="ECO:0000256" key="6">
    <source>
        <dbReference type="ARBA" id="ARBA00023136"/>
    </source>
</evidence>